<dbReference type="AlphaFoldDB" id="A0A6J6FRW8"/>
<dbReference type="InterPro" id="IPR017871">
    <property type="entry name" value="ABC_transporter-like_CS"/>
</dbReference>
<dbReference type="SMART" id="SM00382">
    <property type="entry name" value="AAA"/>
    <property type="match status" value="1"/>
</dbReference>
<dbReference type="PANTHER" id="PTHR42781">
    <property type="entry name" value="SPERMIDINE/PUTRESCINE IMPORT ATP-BINDING PROTEIN POTA"/>
    <property type="match status" value="1"/>
</dbReference>
<name>A0A6J6FRW8_9ZZZZ</name>
<dbReference type="SUPFAM" id="SSF52540">
    <property type="entry name" value="P-loop containing nucleoside triphosphate hydrolases"/>
    <property type="match status" value="1"/>
</dbReference>
<gene>
    <name evidence="5" type="ORF">UFOPK1808_00157</name>
</gene>
<evidence type="ECO:0000259" key="4">
    <source>
        <dbReference type="PROSITE" id="PS50893"/>
    </source>
</evidence>
<dbReference type="InterPro" id="IPR003439">
    <property type="entry name" value="ABC_transporter-like_ATP-bd"/>
</dbReference>
<organism evidence="5">
    <name type="scientific">freshwater metagenome</name>
    <dbReference type="NCBI Taxonomy" id="449393"/>
    <lineage>
        <taxon>unclassified sequences</taxon>
        <taxon>metagenomes</taxon>
        <taxon>ecological metagenomes</taxon>
    </lineage>
</organism>
<dbReference type="Pfam" id="PF00005">
    <property type="entry name" value="ABC_tran"/>
    <property type="match status" value="1"/>
</dbReference>
<evidence type="ECO:0000313" key="5">
    <source>
        <dbReference type="EMBL" id="CAB4591100.1"/>
    </source>
</evidence>
<keyword evidence="1" id="KW-0813">Transport</keyword>
<dbReference type="InterPro" id="IPR003593">
    <property type="entry name" value="AAA+_ATPase"/>
</dbReference>
<keyword evidence="3" id="KW-0067">ATP-binding</keyword>
<accession>A0A6J6FRW8</accession>
<evidence type="ECO:0000256" key="2">
    <source>
        <dbReference type="ARBA" id="ARBA00022741"/>
    </source>
</evidence>
<proteinExistence type="predicted"/>
<dbReference type="EMBL" id="CAEZUL010000008">
    <property type="protein sequence ID" value="CAB4591100.1"/>
    <property type="molecule type" value="Genomic_DNA"/>
</dbReference>
<feature type="domain" description="ABC transporter" evidence="4">
    <location>
        <begin position="2"/>
        <end position="213"/>
    </location>
</feature>
<dbReference type="PROSITE" id="PS50893">
    <property type="entry name" value="ABC_TRANSPORTER_2"/>
    <property type="match status" value="1"/>
</dbReference>
<sequence length="213" mass="22901">MLKVNNLCVSYTDQQIVSGLSFEVPTATTLTITGPSGAGKSTVLKAICGLVRTSSGSVFIDNRDITQLPTHRRGIGLVTQTNDLFPHLTVAQNIAFGLRMNGASNREMSDRVREMLNVVGLANFADRDINSLSGGEARRIALARSLAPSPKILLLDEPFTGLDDEIRISLMYQTKAILASSSMTSILVTHDHSEAEFFSTSALSLPPPVEPSL</sequence>
<dbReference type="PANTHER" id="PTHR42781:SF4">
    <property type="entry name" value="SPERMIDINE_PUTRESCINE IMPORT ATP-BINDING PROTEIN POTA"/>
    <property type="match status" value="1"/>
</dbReference>
<evidence type="ECO:0000256" key="3">
    <source>
        <dbReference type="ARBA" id="ARBA00022840"/>
    </source>
</evidence>
<dbReference type="InterPro" id="IPR027417">
    <property type="entry name" value="P-loop_NTPase"/>
</dbReference>
<evidence type="ECO:0000256" key="1">
    <source>
        <dbReference type="ARBA" id="ARBA00022448"/>
    </source>
</evidence>
<dbReference type="Gene3D" id="3.40.50.300">
    <property type="entry name" value="P-loop containing nucleotide triphosphate hydrolases"/>
    <property type="match status" value="1"/>
</dbReference>
<reference evidence="5" key="1">
    <citation type="submission" date="2020-05" db="EMBL/GenBank/DDBJ databases">
        <authorList>
            <person name="Chiriac C."/>
            <person name="Salcher M."/>
            <person name="Ghai R."/>
            <person name="Kavagutti S V."/>
        </authorList>
    </citation>
    <scope>NUCLEOTIDE SEQUENCE</scope>
</reference>
<dbReference type="GO" id="GO:0005524">
    <property type="term" value="F:ATP binding"/>
    <property type="evidence" value="ECO:0007669"/>
    <property type="project" value="UniProtKB-KW"/>
</dbReference>
<keyword evidence="2" id="KW-0547">Nucleotide-binding</keyword>
<dbReference type="InterPro" id="IPR050093">
    <property type="entry name" value="ABC_SmlMolc_Importer"/>
</dbReference>
<protein>
    <submittedName>
        <fullName evidence="5">Unannotated protein</fullName>
    </submittedName>
</protein>
<dbReference type="PROSITE" id="PS00211">
    <property type="entry name" value="ABC_TRANSPORTER_1"/>
    <property type="match status" value="1"/>
</dbReference>
<dbReference type="GO" id="GO:0016887">
    <property type="term" value="F:ATP hydrolysis activity"/>
    <property type="evidence" value="ECO:0007669"/>
    <property type="project" value="InterPro"/>
</dbReference>